<reference evidence="1" key="1">
    <citation type="submission" date="2019-10" db="EMBL/GenBank/DDBJ databases">
        <authorList>
            <consortium name="DOE Joint Genome Institute"/>
            <person name="Kuo A."/>
            <person name="Miyauchi S."/>
            <person name="Kiss E."/>
            <person name="Drula E."/>
            <person name="Kohler A."/>
            <person name="Sanchez-Garcia M."/>
            <person name="Andreopoulos B."/>
            <person name="Barry K.W."/>
            <person name="Bonito G."/>
            <person name="Buee M."/>
            <person name="Carver A."/>
            <person name="Chen C."/>
            <person name="Cichocki N."/>
            <person name="Clum A."/>
            <person name="Culley D."/>
            <person name="Crous P.W."/>
            <person name="Fauchery L."/>
            <person name="Girlanda M."/>
            <person name="Hayes R."/>
            <person name="Keri Z."/>
            <person name="Labutti K."/>
            <person name="Lipzen A."/>
            <person name="Lombard V."/>
            <person name="Magnuson J."/>
            <person name="Maillard F."/>
            <person name="Morin E."/>
            <person name="Murat C."/>
            <person name="Nolan M."/>
            <person name="Ohm R."/>
            <person name="Pangilinan J."/>
            <person name="Pereira M."/>
            <person name="Perotto S."/>
            <person name="Peter M."/>
            <person name="Riley R."/>
            <person name="Sitrit Y."/>
            <person name="Stielow B."/>
            <person name="Szollosi G."/>
            <person name="Zifcakova L."/>
            <person name="Stursova M."/>
            <person name="Spatafora J.W."/>
            <person name="Tedersoo L."/>
            <person name="Vaario L.-M."/>
            <person name="Yamada A."/>
            <person name="Yan M."/>
            <person name="Wang P."/>
            <person name="Xu J."/>
            <person name="Bruns T."/>
            <person name="Baldrian P."/>
            <person name="Vilgalys R."/>
            <person name="Henrissat B."/>
            <person name="Grigoriev I.V."/>
            <person name="Hibbett D."/>
            <person name="Nagy L.G."/>
            <person name="Martin F.M."/>
        </authorList>
    </citation>
    <scope>NUCLEOTIDE SEQUENCE</scope>
    <source>
        <strain evidence="1">P2</strain>
    </source>
</reference>
<gene>
    <name evidence="1" type="ORF">BDM02DRAFT_2452075</name>
</gene>
<reference evidence="1" key="2">
    <citation type="journal article" date="2020" name="Nat. Commun.">
        <title>Large-scale genome sequencing of mycorrhizal fungi provides insights into the early evolution of symbiotic traits.</title>
        <authorList>
            <person name="Miyauchi S."/>
            <person name="Kiss E."/>
            <person name="Kuo A."/>
            <person name="Drula E."/>
            <person name="Kohler A."/>
            <person name="Sanchez-Garcia M."/>
            <person name="Morin E."/>
            <person name="Andreopoulos B."/>
            <person name="Barry K.W."/>
            <person name="Bonito G."/>
            <person name="Buee M."/>
            <person name="Carver A."/>
            <person name="Chen C."/>
            <person name="Cichocki N."/>
            <person name="Clum A."/>
            <person name="Culley D."/>
            <person name="Crous P.W."/>
            <person name="Fauchery L."/>
            <person name="Girlanda M."/>
            <person name="Hayes R.D."/>
            <person name="Keri Z."/>
            <person name="LaButti K."/>
            <person name="Lipzen A."/>
            <person name="Lombard V."/>
            <person name="Magnuson J."/>
            <person name="Maillard F."/>
            <person name="Murat C."/>
            <person name="Nolan M."/>
            <person name="Ohm R.A."/>
            <person name="Pangilinan J."/>
            <person name="Pereira M.F."/>
            <person name="Perotto S."/>
            <person name="Peter M."/>
            <person name="Pfister S."/>
            <person name="Riley R."/>
            <person name="Sitrit Y."/>
            <person name="Stielow J.B."/>
            <person name="Szollosi G."/>
            <person name="Zifcakova L."/>
            <person name="Stursova M."/>
            <person name="Spatafora J.W."/>
            <person name="Tedersoo L."/>
            <person name="Vaario L.M."/>
            <person name="Yamada A."/>
            <person name="Yan M."/>
            <person name="Wang P."/>
            <person name="Xu J."/>
            <person name="Bruns T."/>
            <person name="Baldrian P."/>
            <person name="Vilgalys R."/>
            <person name="Dunand C."/>
            <person name="Henrissat B."/>
            <person name="Grigoriev I.V."/>
            <person name="Hibbett D."/>
            <person name="Nagy L.G."/>
            <person name="Martin F.M."/>
        </authorList>
    </citation>
    <scope>NUCLEOTIDE SEQUENCE</scope>
    <source>
        <strain evidence="1">P2</strain>
    </source>
</reference>
<protein>
    <submittedName>
        <fullName evidence="1">Uncharacterized protein</fullName>
    </submittedName>
</protein>
<sequence>MSDNRPPFPARGRPRSRSSSHRFPPLSSRQPQPLSASSSNSLIYPRTSPTVENHPQYLHYVPPQPHYPPHTSYANPYASQPMITTPAYAYSLHSPTDMQGAMGPPVYMHSHSQQQDPPSSNLSSPRPSPFSQHGHIPPTLGHQPSPPPPVTSGPPHFSSTPGYHAMSYSSQPPTHFGYPSPQSYPNPGYQPAYPQPSFHSPYQPDQDNQWWYSRQYEGPQFLHQQPYHMPYQTQQQQSPAERYRQQQLQSGPSSDIQLRSPHISQPQARFTPTQPSQPTVPTSPPPKSDPQVQSPPLPQSSGKEPVRQPYHPNPPPQRSEWVMWAGNVPSDTTNEELWKFFNKPPDSSDEATEENAGVSSVFLIARSNCAFVNFDTEAHLSAAIARFSGQKIRPGDPKCPNLVCRVRKKTDDLRAGVGGQRGVGLHMKWIQERKQKAGMGGKSPVDDVTQGASNLSLASDEESGGAGDGNRSFEQSSGSGSFTSSTSSILQQHFPKRYFILKSLTQYDLDLSVEKGYWATQRHNEVVLDQAYRNSTDVYLVFGVNKSGEFYGYASPVLGRSPYNQPPFPVSEGATPLSSGSHGGAIDIDRMDIPGVSNDGDDLRTPNRETVSAPAELHQLHRKIAVDTPETKFSADVVPGSHEHRNQQLSNMRTHSTPVQKGVSPFQPALPTQQAIREQKRQESHEFRLDRTAPFRALRHPPASASAGAGGQFGTSSMSTIEEQRRQSRTPESLLDAMKKDERPEVDEEGEPERVPFPGQVEGAADGRAEESQTWGEPFRLQWIKTERLPFYRTRHLRNPKNQRSWPLLLSPVRPC</sequence>
<keyword evidence="2" id="KW-1185">Reference proteome</keyword>
<comment type="caution">
    <text evidence="1">The sequence shown here is derived from an EMBL/GenBank/DDBJ whole genome shotgun (WGS) entry which is preliminary data.</text>
</comment>
<evidence type="ECO:0000313" key="2">
    <source>
        <dbReference type="Proteomes" id="UP000886501"/>
    </source>
</evidence>
<dbReference type="EMBL" id="MU118021">
    <property type="protein sequence ID" value="KAF9648033.1"/>
    <property type="molecule type" value="Genomic_DNA"/>
</dbReference>
<evidence type="ECO:0000313" key="1">
    <source>
        <dbReference type="EMBL" id="KAF9648033.1"/>
    </source>
</evidence>
<name>A0ACB6ZF02_THEGA</name>
<organism evidence="1 2">
    <name type="scientific">Thelephora ganbajun</name>
    <name type="common">Ganba fungus</name>
    <dbReference type="NCBI Taxonomy" id="370292"/>
    <lineage>
        <taxon>Eukaryota</taxon>
        <taxon>Fungi</taxon>
        <taxon>Dikarya</taxon>
        <taxon>Basidiomycota</taxon>
        <taxon>Agaricomycotina</taxon>
        <taxon>Agaricomycetes</taxon>
        <taxon>Thelephorales</taxon>
        <taxon>Thelephoraceae</taxon>
        <taxon>Thelephora</taxon>
    </lineage>
</organism>
<accession>A0ACB6ZF02</accession>
<dbReference type="Proteomes" id="UP000886501">
    <property type="component" value="Unassembled WGS sequence"/>
</dbReference>
<proteinExistence type="predicted"/>